<gene>
    <name evidence="2" type="ORF">V6R86_13710</name>
</gene>
<evidence type="ECO:0000313" key="2">
    <source>
        <dbReference type="EMBL" id="WWM71694.1"/>
    </source>
</evidence>
<keyword evidence="1" id="KW-0732">Signal</keyword>
<keyword evidence="3" id="KW-1185">Reference proteome</keyword>
<dbReference type="EMBL" id="CP145607">
    <property type="protein sequence ID" value="WWM71694.1"/>
    <property type="molecule type" value="Genomic_DNA"/>
</dbReference>
<reference evidence="2 3" key="1">
    <citation type="submission" date="2024-02" db="EMBL/GenBank/DDBJ databases">
        <title>Full genome sequence of Sphingomonas kaistensis.</title>
        <authorList>
            <person name="Poletto B.L."/>
            <person name="Silva G."/>
            <person name="Galante D."/>
            <person name="Campos K.R."/>
            <person name="Santos M.B.N."/>
            <person name="Sacchi C.T."/>
        </authorList>
    </citation>
    <scope>NUCLEOTIDE SEQUENCE [LARGE SCALE GENOMIC DNA]</scope>
    <source>
        <strain evidence="2 3">MA4R</strain>
    </source>
</reference>
<dbReference type="Proteomes" id="UP001382935">
    <property type="component" value="Chromosome"/>
</dbReference>
<proteinExistence type="predicted"/>
<evidence type="ECO:0000256" key="1">
    <source>
        <dbReference type="SAM" id="SignalP"/>
    </source>
</evidence>
<protein>
    <submittedName>
        <fullName evidence="2">Uncharacterized protein</fullName>
    </submittedName>
</protein>
<name>A0ABZ2G644_9SPHN</name>
<feature type="chain" id="PRO_5047432080" evidence="1">
    <location>
        <begin position="23"/>
        <end position="125"/>
    </location>
</feature>
<sequence length="125" mass="13156">MQRILSSGAFLAVLLSAAPADAQSIDEDVRCLILGTLFQNTAKEPAVKQAAAAVTQYYLGRVSARVPAGALKGRYLAQAKLIKADRTGPMMNACFKSLQAQGRAVDAVRVEIGRSLPKTGGPAKK</sequence>
<evidence type="ECO:0000313" key="3">
    <source>
        <dbReference type="Proteomes" id="UP001382935"/>
    </source>
</evidence>
<dbReference type="RefSeq" id="WP_338505308.1">
    <property type="nucleotide sequence ID" value="NZ_CP145607.1"/>
</dbReference>
<organism evidence="2 3">
    <name type="scientific">Sphingomonas kaistensis</name>
    <dbReference type="NCBI Taxonomy" id="298708"/>
    <lineage>
        <taxon>Bacteria</taxon>
        <taxon>Pseudomonadati</taxon>
        <taxon>Pseudomonadota</taxon>
        <taxon>Alphaproteobacteria</taxon>
        <taxon>Sphingomonadales</taxon>
        <taxon>Sphingomonadaceae</taxon>
        <taxon>Sphingomonas</taxon>
    </lineage>
</organism>
<feature type="signal peptide" evidence="1">
    <location>
        <begin position="1"/>
        <end position="22"/>
    </location>
</feature>
<accession>A0ABZ2G644</accession>